<evidence type="ECO:0000256" key="5">
    <source>
        <dbReference type="ARBA" id="ARBA00023136"/>
    </source>
</evidence>
<feature type="domain" description="EamA" evidence="7">
    <location>
        <begin position="149"/>
        <end position="280"/>
    </location>
</feature>
<feature type="transmembrane region" description="Helical" evidence="6">
    <location>
        <begin position="265"/>
        <end position="284"/>
    </location>
</feature>
<evidence type="ECO:0000256" key="3">
    <source>
        <dbReference type="ARBA" id="ARBA00022692"/>
    </source>
</evidence>
<feature type="transmembrane region" description="Helical" evidence="6">
    <location>
        <begin position="95"/>
        <end position="116"/>
    </location>
</feature>
<dbReference type="SUPFAM" id="SSF103481">
    <property type="entry name" value="Multidrug resistance efflux transporter EmrE"/>
    <property type="match status" value="2"/>
</dbReference>
<keyword evidence="5 6" id="KW-0472">Membrane</keyword>
<keyword evidence="3 6" id="KW-0812">Transmembrane</keyword>
<name>A0ABX1QIX2_9PROT</name>
<keyword evidence="2" id="KW-1003">Cell membrane</keyword>
<dbReference type="InterPro" id="IPR037185">
    <property type="entry name" value="EmrE-like"/>
</dbReference>
<feature type="transmembrane region" description="Helical" evidence="6">
    <location>
        <begin position="68"/>
        <end position="89"/>
    </location>
</feature>
<feature type="domain" description="EamA" evidence="7">
    <location>
        <begin position="9"/>
        <end position="139"/>
    </location>
</feature>
<accession>A0ABX1QIX2</accession>
<keyword evidence="4 6" id="KW-1133">Transmembrane helix</keyword>
<feature type="transmembrane region" description="Helical" evidence="6">
    <location>
        <begin position="210"/>
        <end position="232"/>
    </location>
</feature>
<dbReference type="PANTHER" id="PTHR42920">
    <property type="entry name" value="OS03G0707200 PROTEIN-RELATED"/>
    <property type="match status" value="1"/>
</dbReference>
<dbReference type="EMBL" id="JAAAUB010000002">
    <property type="protein sequence ID" value="NMH15953.1"/>
    <property type="molecule type" value="Genomic_DNA"/>
</dbReference>
<comment type="caution">
    <text evidence="8">The sequence shown here is derived from an EMBL/GenBank/DDBJ whole genome shotgun (WGS) entry which is preliminary data.</text>
</comment>
<dbReference type="InterPro" id="IPR000620">
    <property type="entry name" value="EamA_dom"/>
</dbReference>
<evidence type="ECO:0000313" key="8">
    <source>
        <dbReference type="EMBL" id="NMH15953.1"/>
    </source>
</evidence>
<dbReference type="RefSeq" id="WP_142809183.1">
    <property type="nucleotide sequence ID" value="NZ_JAAAUB010000002.1"/>
</dbReference>
<evidence type="ECO:0000313" key="9">
    <source>
        <dbReference type="Proteomes" id="UP000669605"/>
    </source>
</evidence>
<dbReference type="Gene3D" id="1.10.3730.20">
    <property type="match status" value="1"/>
</dbReference>
<dbReference type="Pfam" id="PF00892">
    <property type="entry name" value="EamA"/>
    <property type="match status" value="2"/>
</dbReference>
<protein>
    <submittedName>
        <fullName evidence="8">EamA family transporter</fullName>
    </submittedName>
</protein>
<evidence type="ECO:0000256" key="2">
    <source>
        <dbReference type="ARBA" id="ARBA00022475"/>
    </source>
</evidence>
<feature type="transmembrane region" description="Helical" evidence="6">
    <location>
        <begin position="239"/>
        <end position="259"/>
    </location>
</feature>
<keyword evidence="9" id="KW-1185">Reference proteome</keyword>
<evidence type="ECO:0000256" key="1">
    <source>
        <dbReference type="ARBA" id="ARBA00004651"/>
    </source>
</evidence>
<comment type="subcellular location">
    <subcellularLocation>
        <location evidence="1">Cell membrane</location>
        <topology evidence="1">Multi-pass membrane protein</topology>
    </subcellularLocation>
</comment>
<evidence type="ECO:0000256" key="4">
    <source>
        <dbReference type="ARBA" id="ARBA00022989"/>
    </source>
</evidence>
<feature type="transmembrane region" description="Helical" evidence="6">
    <location>
        <begin position="123"/>
        <end position="139"/>
    </location>
</feature>
<dbReference type="PANTHER" id="PTHR42920:SF5">
    <property type="entry name" value="EAMA DOMAIN-CONTAINING PROTEIN"/>
    <property type="match status" value="1"/>
</dbReference>
<organism evidence="8 9">
    <name type="scientific">Tepidiphilus baoligensis</name>
    <dbReference type="NCBI Taxonomy" id="2698687"/>
    <lineage>
        <taxon>Bacteria</taxon>
        <taxon>Pseudomonadati</taxon>
        <taxon>Pseudomonadota</taxon>
        <taxon>Hydrogenophilia</taxon>
        <taxon>Hydrogenophilales</taxon>
        <taxon>Hydrogenophilaceae</taxon>
        <taxon>Tepidiphilus</taxon>
    </lineage>
</organism>
<dbReference type="Proteomes" id="UP000669605">
    <property type="component" value="Unassembled WGS sequence"/>
</dbReference>
<proteinExistence type="predicted"/>
<dbReference type="InterPro" id="IPR051258">
    <property type="entry name" value="Diverse_Substrate_Transporter"/>
</dbReference>
<sequence>MMRFSRDHFLLLLVAAIWGSTFVAQRQAMTTMEPFSFNMARFALAASFLLPMWWWYERPWGRVPLRRWIRASTITGTLLFGGFALQQIGLLETTASNAAFITASYIVFVPLFGLLQGIRPPKLFWYALSACILGLYLLSTQGGLKIHRGDAFELAGSFFWAAHVIALSRYGRHLSPIGLTAGQFLVATLLSAPVALFWERPTIEDVTATLGPILWAGILSSALAFTLQVVALRTVRPTHAVLILSLESVFAALAGALWLGETLSARQWLGAAILLMGIFLAQWHETSREEALKRAETRIPH</sequence>
<feature type="transmembrane region" description="Helical" evidence="6">
    <location>
        <begin position="151"/>
        <end position="170"/>
    </location>
</feature>
<gene>
    <name evidence="8" type="ORF">GV368_02265</name>
</gene>
<feature type="transmembrane region" description="Helical" evidence="6">
    <location>
        <begin position="40"/>
        <end position="56"/>
    </location>
</feature>
<evidence type="ECO:0000259" key="7">
    <source>
        <dbReference type="Pfam" id="PF00892"/>
    </source>
</evidence>
<evidence type="ECO:0000256" key="6">
    <source>
        <dbReference type="SAM" id="Phobius"/>
    </source>
</evidence>
<feature type="transmembrane region" description="Helical" evidence="6">
    <location>
        <begin position="177"/>
        <end position="198"/>
    </location>
</feature>
<reference evidence="8 9" key="1">
    <citation type="journal article" date="2020" name="Curr. Microbiol.">
        <title>Tepidiphilus baoligensis sp. nov., a Novel Bacterium of the Family Hydrogenophilaceae Isolated from an Oil Reservoir.</title>
        <authorList>
            <person name="Zhang X."/>
            <person name="Wang G."/>
            <person name="Ma X."/>
            <person name="Yu J."/>
            <person name="You J."/>
            <person name="Xue Y."/>
            <person name="Ma Y."/>
        </authorList>
    </citation>
    <scope>NUCLEOTIDE SEQUENCE [LARGE SCALE GENOMIC DNA]</scope>
    <source>
        <strain evidence="8 9">B18-69</strain>
    </source>
</reference>